<feature type="transmembrane region" description="Helical" evidence="1">
    <location>
        <begin position="68"/>
        <end position="96"/>
    </location>
</feature>
<protein>
    <recommendedName>
        <fullName evidence="3">DUF304 domain-containing protein</fullName>
    </recommendedName>
</protein>
<dbReference type="AlphaFoldDB" id="A0AAU7W754"/>
<sequence length="269" mass="28897">MPTSSGDRLGGAHLDGAAARTTAGADARPTARQQRLAARDAAVYAWRARPGEPAVLERLGHSPWLAQFLVHLFALVMMLVVAASWLVPAVAVGIALGWATTMEGGPARAVGLTGPAWMYGLFGLAFLAIAISGIPYVASQTRKDRRPAAILALSPEHVLVETVRAVPLGGRSAETRRRVAPAHLRWHDIRAVARSSDAADERPELLVRRSAVEHLGVPLDGAGDEVAIRIRGDRRDLPVLAHFLRERDERRRLGSAESLRVAQRLSAAT</sequence>
<dbReference type="EMBL" id="CP158374">
    <property type="protein sequence ID" value="XBX82301.1"/>
    <property type="molecule type" value="Genomic_DNA"/>
</dbReference>
<keyword evidence="1" id="KW-0812">Transmembrane</keyword>
<name>A0AAU7W754_9MICO</name>
<gene>
    <name evidence="2" type="ORF">ABIQ69_17070</name>
</gene>
<reference evidence="2" key="1">
    <citation type="submission" date="2024-05" db="EMBL/GenBank/DDBJ databases">
        <authorList>
            <person name="Yu L."/>
        </authorList>
    </citation>
    <scope>NUCLEOTIDE SEQUENCE</scope>
    <source>
        <strain evidence="2">G08B096</strain>
    </source>
</reference>
<evidence type="ECO:0000313" key="2">
    <source>
        <dbReference type="EMBL" id="XBX82301.1"/>
    </source>
</evidence>
<accession>A0AAU7W754</accession>
<keyword evidence="1" id="KW-0472">Membrane</keyword>
<evidence type="ECO:0000256" key="1">
    <source>
        <dbReference type="SAM" id="Phobius"/>
    </source>
</evidence>
<proteinExistence type="predicted"/>
<dbReference type="RefSeq" id="WP_350348322.1">
    <property type="nucleotide sequence ID" value="NZ_CP158374.1"/>
</dbReference>
<evidence type="ECO:0008006" key="3">
    <source>
        <dbReference type="Google" id="ProtNLM"/>
    </source>
</evidence>
<organism evidence="2">
    <name type="scientific">Agromyces sp. G08B096</name>
    <dbReference type="NCBI Taxonomy" id="3156399"/>
    <lineage>
        <taxon>Bacteria</taxon>
        <taxon>Bacillati</taxon>
        <taxon>Actinomycetota</taxon>
        <taxon>Actinomycetes</taxon>
        <taxon>Micrococcales</taxon>
        <taxon>Microbacteriaceae</taxon>
        <taxon>Agromyces</taxon>
    </lineage>
</organism>
<feature type="transmembrane region" description="Helical" evidence="1">
    <location>
        <begin position="116"/>
        <end position="138"/>
    </location>
</feature>
<keyword evidence="1" id="KW-1133">Transmembrane helix</keyword>